<dbReference type="AlphaFoldDB" id="A0A151NDL4"/>
<keyword evidence="2" id="KW-1185">Reference proteome</keyword>
<dbReference type="Proteomes" id="UP000050525">
    <property type="component" value="Unassembled WGS sequence"/>
</dbReference>
<dbReference type="EMBL" id="AKHW03003364">
    <property type="protein sequence ID" value="KYO34625.1"/>
    <property type="molecule type" value="Genomic_DNA"/>
</dbReference>
<comment type="caution">
    <text evidence="1">The sequence shown here is derived from an EMBL/GenBank/DDBJ whole genome shotgun (WGS) entry which is preliminary data.</text>
</comment>
<evidence type="ECO:0000313" key="1">
    <source>
        <dbReference type="EMBL" id="KYO34625.1"/>
    </source>
</evidence>
<reference evidence="1 2" key="1">
    <citation type="journal article" date="2012" name="Genome Biol.">
        <title>Sequencing three crocodilian genomes to illuminate the evolution of archosaurs and amniotes.</title>
        <authorList>
            <person name="St John J.A."/>
            <person name="Braun E.L."/>
            <person name="Isberg S.R."/>
            <person name="Miles L.G."/>
            <person name="Chong A.Y."/>
            <person name="Gongora J."/>
            <person name="Dalzell P."/>
            <person name="Moran C."/>
            <person name="Bed'hom B."/>
            <person name="Abzhanov A."/>
            <person name="Burgess S.C."/>
            <person name="Cooksey A.M."/>
            <person name="Castoe T.A."/>
            <person name="Crawford N.G."/>
            <person name="Densmore L.D."/>
            <person name="Drew J.C."/>
            <person name="Edwards S.V."/>
            <person name="Faircloth B.C."/>
            <person name="Fujita M.K."/>
            <person name="Greenwold M.J."/>
            <person name="Hoffmann F.G."/>
            <person name="Howard J.M."/>
            <person name="Iguchi T."/>
            <person name="Janes D.E."/>
            <person name="Khan S.Y."/>
            <person name="Kohno S."/>
            <person name="de Koning A.J."/>
            <person name="Lance S.L."/>
            <person name="McCarthy F.M."/>
            <person name="McCormack J.E."/>
            <person name="Merchant M.E."/>
            <person name="Peterson D.G."/>
            <person name="Pollock D.D."/>
            <person name="Pourmand N."/>
            <person name="Raney B.J."/>
            <person name="Roessler K.A."/>
            <person name="Sanford J.R."/>
            <person name="Sawyer R.H."/>
            <person name="Schmidt C.J."/>
            <person name="Triplett E.W."/>
            <person name="Tuberville T.D."/>
            <person name="Venegas-Anaya M."/>
            <person name="Howard J.T."/>
            <person name="Jarvis E.D."/>
            <person name="Guillette L.J.Jr."/>
            <person name="Glenn T.C."/>
            <person name="Green R.E."/>
            <person name="Ray D.A."/>
        </authorList>
    </citation>
    <scope>NUCLEOTIDE SEQUENCE [LARGE SCALE GENOMIC DNA]</scope>
    <source>
        <strain evidence="1">KSC_2009_1</strain>
    </source>
</reference>
<protein>
    <submittedName>
        <fullName evidence="1">Uncharacterized protein</fullName>
    </submittedName>
</protein>
<proteinExistence type="predicted"/>
<sequence>MQTFTSVRSHVGKPMSCQPIIEFSSRPTGKDQTAVLGGSSKDCIALEDGQITITTRWLHIHCSAALLHAELLDNWDKELAAPLPSLLGAPPGRCLKAIPPPCCHCTPIMSLLHLLQAVHDKLFVQVERYPSHYTLLLLSLLVSHAHLHSWFRILSYDGVGDKPSLPCNLHCHLESFLSQQYMSLPLTAKEEIATRIDTFLGM</sequence>
<gene>
    <name evidence="1" type="ORF">Y1Q_0015417</name>
</gene>
<name>A0A151NDL4_ALLMI</name>
<accession>A0A151NDL4</accession>
<evidence type="ECO:0000313" key="2">
    <source>
        <dbReference type="Proteomes" id="UP000050525"/>
    </source>
</evidence>
<organism evidence="1 2">
    <name type="scientific">Alligator mississippiensis</name>
    <name type="common">American alligator</name>
    <dbReference type="NCBI Taxonomy" id="8496"/>
    <lineage>
        <taxon>Eukaryota</taxon>
        <taxon>Metazoa</taxon>
        <taxon>Chordata</taxon>
        <taxon>Craniata</taxon>
        <taxon>Vertebrata</taxon>
        <taxon>Euteleostomi</taxon>
        <taxon>Archelosauria</taxon>
        <taxon>Archosauria</taxon>
        <taxon>Crocodylia</taxon>
        <taxon>Alligatoridae</taxon>
        <taxon>Alligatorinae</taxon>
        <taxon>Alligator</taxon>
    </lineage>
</organism>